<sequence length="68" mass="7744">MATSPKNSIKLNRKQIEKLIEVFNNFKDVPHFDVHVDRSSGIGVGIQISFGLFSEKDTTIDITDYDSW</sequence>
<dbReference type="EMBL" id="LR796237">
    <property type="protein sequence ID" value="CAB4129869.1"/>
    <property type="molecule type" value="Genomic_DNA"/>
</dbReference>
<evidence type="ECO:0000313" key="1">
    <source>
        <dbReference type="EMBL" id="CAB4129869.1"/>
    </source>
</evidence>
<organism evidence="1">
    <name type="scientific">uncultured Caudovirales phage</name>
    <dbReference type="NCBI Taxonomy" id="2100421"/>
    <lineage>
        <taxon>Viruses</taxon>
        <taxon>Duplodnaviria</taxon>
        <taxon>Heunggongvirae</taxon>
        <taxon>Uroviricota</taxon>
        <taxon>Caudoviricetes</taxon>
        <taxon>Peduoviridae</taxon>
        <taxon>Maltschvirus</taxon>
        <taxon>Maltschvirus maltsch</taxon>
    </lineage>
</organism>
<proteinExistence type="predicted"/>
<protein>
    <submittedName>
        <fullName evidence="1">Uncharacterized protein</fullName>
    </submittedName>
</protein>
<reference evidence="1" key="1">
    <citation type="submission" date="2020-04" db="EMBL/GenBank/DDBJ databases">
        <authorList>
            <person name="Chiriac C."/>
            <person name="Salcher M."/>
            <person name="Ghai R."/>
            <person name="Kavagutti S V."/>
        </authorList>
    </citation>
    <scope>NUCLEOTIDE SEQUENCE</scope>
</reference>
<gene>
    <name evidence="1" type="ORF">UFOVP116_154</name>
</gene>
<accession>A0A6J5LE03</accession>
<name>A0A6J5LE03_9CAUD</name>